<dbReference type="Gene3D" id="3.20.20.120">
    <property type="entry name" value="Enolase-like C-terminal domain"/>
    <property type="match status" value="1"/>
</dbReference>
<dbReference type="Pfam" id="PF13378">
    <property type="entry name" value="MR_MLE_C"/>
    <property type="match status" value="1"/>
</dbReference>
<feature type="domain" description="Enolase C-terminal" evidence="1">
    <location>
        <begin position="77"/>
        <end position="142"/>
    </location>
</feature>
<dbReference type="AlphaFoldDB" id="A0A238JY39"/>
<name>A0A238JY39_9RHOB</name>
<dbReference type="InterPro" id="IPR029065">
    <property type="entry name" value="Enolase_C-like"/>
</dbReference>
<protein>
    <recommendedName>
        <fullName evidence="1">Enolase C-terminal domain-containing protein</fullName>
    </recommendedName>
</protein>
<evidence type="ECO:0000259" key="1">
    <source>
        <dbReference type="Pfam" id="PF13378"/>
    </source>
</evidence>
<proteinExistence type="predicted"/>
<dbReference type="EMBL" id="FXYH01000002">
    <property type="protein sequence ID" value="SMX35578.1"/>
    <property type="molecule type" value="Genomic_DNA"/>
</dbReference>
<dbReference type="OrthoDB" id="9802699at2"/>
<dbReference type="Proteomes" id="UP000220836">
    <property type="component" value="Unassembled WGS sequence"/>
</dbReference>
<evidence type="ECO:0000313" key="3">
    <source>
        <dbReference type="Proteomes" id="UP000220836"/>
    </source>
</evidence>
<sequence length="213" mass="23555">MPQIISIDVQVFDVPLKEALNDEKHGDHTHFGLKTAVIRQTDGPTRSGCIHKAGKGGWVFAAINGANYAHGVDEVVRDCSITCFEEPTFFDDTKGFGQIPDTTGIPFAMDKYLHKRQECENAFADGRQSDIRPDASNCGGISLCSNDKQEFHISLVSARPENGWIEVHGLPIDQYTTRPLVVENHMAVAPSESGTWVTFDWIKLNAAHQEHHA</sequence>
<keyword evidence="3" id="KW-1185">Reference proteome</keyword>
<evidence type="ECO:0000313" key="2">
    <source>
        <dbReference type="EMBL" id="SMX35578.1"/>
    </source>
</evidence>
<dbReference type="InterPro" id="IPR036849">
    <property type="entry name" value="Enolase-like_C_sf"/>
</dbReference>
<gene>
    <name evidence="2" type="ORF">PEV8663_00522</name>
</gene>
<dbReference type="RefSeq" id="WP_097803078.1">
    <property type="nucleotide sequence ID" value="NZ_FXYH01000002.1"/>
</dbReference>
<organism evidence="2 3">
    <name type="scientific">Pelagimonas varians</name>
    <dbReference type="NCBI Taxonomy" id="696760"/>
    <lineage>
        <taxon>Bacteria</taxon>
        <taxon>Pseudomonadati</taxon>
        <taxon>Pseudomonadota</taxon>
        <taxon>Alphaproteobacteria</taxon>
        <taxon>Rhodobacterales</taxon>
        <taxon>Roseobacteraceae</taxon>
        <taxon>Pelagimonas</taxon>
    </lineage>
</organism>
<reference evidence="2 3" key="1">
    <citation type="submission" date="2017-05" db="EMBL/GenBank/DDBJ databases">
        <authorList>
            <person name="Song R."/>
            <person name="Chenine A.L."/>
            <person name="Ruprecht R.M."/>
        </authorList>
    </citation>
    <scope>NUCLEOTIDE SEQUENCE [LARGE SCALE GENOMIC DNA]</scope>
    <source>
        <strain evidence="2 3">CECT 8663</strain>
    </source>
</reference>
<accession>A0A238JY39</accession>
<dbReference type="SUPFAM" id="SSF51604">
    <property type="entry name" value="Enolase C-terminal domain-like"/>
    <property type="match status" value="1"/>
</dbReference>